<protein>
    <submittedName>
        <fullName evidence="5">GPP34 family phosphoprotein</fullName>
    </submittedName>
</protein>
<evidence type="ECO:0000256" key="2">
    <source>
        <dbReference type="ARBA" id="ARBA00023034"/>
    </source>
</evidence>
<comment type="caution">
    <text evidence="5">The sequence shown here is derived from an EMBL/GenBank/DDBJ whole genome shotgun (WGS) entry which is preliminary data.</text>
</comment>
<dbReference type="InterPro" id="IPR008628">
    <property type="entry name" value="GPP34-like"/>
</dbReference>
<evidence type="ECO:0000313" key="5">
    <source>
        <dbReference type="EMBL" id="MFC4337035.1"/>
    </source>
</evidence>
<name>A0ABV8U1Q2_9ACTN</name>
<evidence type="ECO:0000256" key="4">
    <source>
        <dbReference type="ARBA" id="ARBA00023136"/>
    </source>
</evidence>
<comment type="subcellular location">
    <subcellularLocation>
        <location evidence="1">Golgi apparatus membrane</location>
        <topology evidence="1">Peripheral membrane protein</topology>
        <orientation evidence="1">Cytoplasmic side</orientation>
    </subcellularLocation>
</comment>
<dbReference type="InterPro" id="IPR038261">
    <property type="entry name" value="GPP34-like_sf"/>
</dbReference>
<keyword evidence="6" id="KW-1185">Reference proteome</keyword>
<dbReference type="Gene3D" id="1.10.3630.10">
    <property type="entry name" value="yeast vps74-n-term truncation variant domain like"/>
    <property type="match status" value="1"/>
</dbReference>
<evidence type="ECO:0000313" key="6">
    <source>
        <dbReference type="Proteomes" id="UP001595823"/>
    </source>
</evidence>
<proteinExistence type="predicted"/>
<evidence type="ECO:0000256" key="3">
    <source>
        <dbReference type="ARBA" id="ARBA00023121"/>
    </source>
</evidence>
<dbReference type="RefSeq" id="WP_380623577.1">
    <property type="nucleotide sequence ID" value="NZ_JBHSDK010000028.1"/>
</dbReference>
<sequence>MILPEAALLLLLDDETGKPLVESTRVDFALEAAFVAELIAQGAVKLSGSPSVLARTSVEPADPMLKAAVDRVDNCPAGVAMRKIPAGSRWNDTKTYRETLYERLKEQNALTENRRKVLKIFTATTYTPGANDFETPVVEALRRCLLEGDVPDERTAALTATMNTIAVLPKLFPSAKKRVLKIRAEEIRTDARISPAMSKLLSELKAAFTSAALGATGA</sequence>
<evidence type="ECO:0000256" key="1">
    <source>
        <dbReference type="ARBA" id="ARBA00004255"/>
    </source>
</evidence>
<dbReference type="EMBL" id="JBHSDK010000028">
    <property type="protein sequence ID" value="MFC4337035.1"/>
    <property type="molecule type" value="Genomic_DNA"/>
</dbReference>
<dbReference type="Pfam" id="PF05719">
    <property type="entry name" value="GPP34"/>
    <property type="match status" value="1"/>
</dbReference>
<keyword evidence="2" id="KW-0333">Golgi apparatus</keyword>
<dbReference type="Proteomes" id="UP001595823">
    <property type="component" value="Unassembled WGS sequence"/>
</dbReference>
<gene>
    <name evidence="5" type="ORF">ACFPET_17670</name>
</gene>
<organism evidence="5 6">
    <name type="scientific">Salininema proteolyticum</name>
    <dbReference type="NCBI Taxonomy" id="1607685"/>
    <lineage>
        <taxon>Bacteria</taxon>
        <taxon>Bacillati</taxon>
        <taxon>Actinomycetota</taxon>
        <taxon>Actinomycetes</taxon>
        <taxon>Glycomycetales</taxon>
        <taxon>Glycomycetaceae</taxon>
        <taxon>Salininema</taxon>
    </lineage>
</organism>
<keyword evidence="3" id="KW-0446">Lipid-binding</keyword>
<accession>A0ABV8U1Q2</accession>
<keyword evidence="4" id="KW-0472">Membrane</keyword>
<reference evidence="6" key="1">
    <citation type="journal article" date="2019" name="Int. J. Syst. Evol. Microbiol.">
        <title>The Global Catalogue of Microorganisms (GCM) 10K type strain sequencing project: providing services to taxonomists for standard genome sequencing and annotation.</title>
        <authorList>
            <consortium name="The Broad Institute Genomics Platform"/>
            <consortium name="The Broad Institute Genome Sequencing Center for Infectious Disease"/>
            <person name="Wu L."/>
            <person name="Ma J."/>
        </authorList>
    </citation>
    <scope>NUCLEOTIDE SEQUENCE [LARGE SCALE GENOMIC DNA]</scope>
    <source>
        <strain evidence="6">IBRC-M 10908</strain>
    </source>
</reference>